<organism evidence="3 4">
    <name type="scientific">Burkholderia ubonensis</name>
    <dbReference type="NCBI Taxonomy" id="101571"/>
    <lineage>
        <taxon>Bacteria</taxon>
        <taxon>Pseudomonadati</taxon>
        <taxon>Pseudomonadota</taxon>
        <taxon>Betaproteobacteria</taxon>
        <taxon>Burkholderiales</taxon>
        <taxon>Burkholderiaceae</taxon>
        <taxon>Burkholderia</taxon>
        <taxon>Burkholderia cepacia complex</taxon>
    </lineage>
</organism>
<sequence>MAGSIDGMAGRISSSVRQVTGVVDDYGNQVASVSRSVQQSNAAEAASHQRLGHASVAARRELLVLGHELMMGNYKRFVGSLMVLGEQMDWMGKIMSPAGAAIGLVVVELGALAAAAIHGAVQMSHLKDELVLTGNYAGLTAGKFIEMGNEIQQSTGASIGSARDALAAVAGSGRFTGAALQPVAEAITSIGKYSNATAEEVVKSFEKMDEGVYKFAVEYNKAYHFATNAQLEHIRALEEQGQKEKAEIEVAELVRQKHEEIAAQLGRMPGILQGVANEWHHFWDEAAGLGRAVTVEDRIANLKQQMESARPFYDLMPKGEAADKLELRRLQQQRDQQDSAVGARAKSEAIQRRGTDAVVALRAEWRGLGGDVKLADDEVARFRRSLEDARAAARDTGTPIPDDVQRMIARQSEIESEIRKKYDRHDFKKEHGGVTVGRDYSFENAQTQARLNALKEDLKAEQAELDRSYKQQQVSLQAYFQQRLAITLRGMDAERDALRQQLEQTKALEARAATPADRLSMRTKEVEIEGRLTVMERQRAAAATQSAQEMQAAIAAETKGLEDLAAKRANAGWSQAQQRAMLVAEEEVKQGRMTQVQLLELERQFEAQKTEIAIQEIQHRLDTEKTLTKVQQQELRDQQLQLAQEGQTKQLQLSIQATDAESQQARQAADSIEQGFSRAFGSFVDGTQTARQAFGNFIAQVDQMMTQMVSKKLFQQLFEKSFGSGGDSANSLLFGATSRLLGGGAAGNSAATAAHTIAVAADTTGISAMTAAVAAATAALTAFTASLSSGSGGPLGGLLASLGGGDMAGAFGFTATGVTGSAGAVTAGAMGSDVGGMSALMGLAAFDVGTPYVPNDMIAQIHQGEAIVPAWANRPEYNPGGLTVNNQFAIPGGVDMRTQSQIAAMAGASLSQAMKRNG</sequence>
<dbReference type="InterPro" id="IPR009628">
    <property type="entry name" value="Phage_tape_measure_N"/>
</dbReference>
<dbReference type="AlphaFoldDB" id="A0A107F882"/>
<comment type="caution">
    <text evidence="3">The sequence shown here is derived from an EMBL/GenBank/DDBJ whole genome shotgun (WGS) entry which is preliminary data.</text>
</comment>
<reference evidence="3 4" key="1">
    <citation type="submission" date="2015-11" db="EMBL/GenBank/DDBJ databases">
        <title>Expanding the genomic diversity of Burkholderia species for the development of highly accurate diagnostics.</title>
        <authorList>
            <person name="Sahl J."/>
            <person name="Keim P."/>
            <person name="Wagner D."/>
        </authorList>
    </citation>
    <scope>NUCLEOTIDE SEQUENCE [LARGE SCALE GENOMIC DNA]</scope>
    <source>
        <strain evidence="3 4">MSMB2167WGS</strain>
    </source>
</reference>
<protein>
    <recommendedName>
        <fullName evidence="2">Bacteriophage tail tape measure N-terminal domain-containing protein</fullName>
    </recommendedName>
</protein>
<feature type="coiled-coil region" evidence="1">
    <location>
        <begin position="234"/>
        <end position="263"/>
    </location>
</feature>
<feature type="domain" description="Bacteriophage tail tape measure N-terminal" evidence="2">
    <location>
        <begin position="43"/>
        <end position="235"/>
    </location>
</feature>
<evidence type="ECO:0000259" key="2">
    <source>
        <dbReference type="Pfam" id="PF06791"/>
    </source>
</evidence>
<evidence type="ECO:0000313" key="4">
    <source>
        <dbReference type="Proteomes" id="UP000062998"/>
    </source>
</evidence>
<evidence type="ECO:0000256" key="1">
    <source>
        <dbReference type="SAM" id="Coils"/>
    </source>
</evidence>
<dbReference type="Pfam" id="PF06791">
    <property type="entry name" value="TMP_2"/>
    <property type="match status" value="1"/>
</dbReference>
<accession>A0A107F882</accession>
<feature type="coiled-coil region" evidence="1">
    <location>
        <begin position="444"/>
        <end position="511"/>
    </location>
</feature>
<evidence type="ECO:0000313" key="3">
    <source>
        <dbReference type="EMBL" id="KWD94547.1"/>
    </source>
</evidence>
<dbReference type="Proteomes" id="UP000062998">
    <property type="component" value="Unassembled WGS sequence"/>
</dbReference>
<gene>
    <name evidence="3" type="ORF">WL73_25690</name>
</gene>
<proteinExistence type="predicted"/>
<dbReference type="EMBL" id="LPIX01000097">
    <property type="protein sequence ID" value="KWD94547.1"/>
    <property type="molecule type" value="Genomic_DNA"/>
</dbReference>
<keyword evidence="1" id="KW-0175">Coiled coil</keyword>
<name>A0A107F882_9BURK</name>